<accession>W0F092</accession>
<proteinExistence type="predicted"/>
<dbReference type="Pfam" id="PF04389">
    <property type="entry name" value="Peptidase_M28"/>
    <property type="match status" value="1"/>
</dbReference>
<feature type="chain" id="PRO_5004788377" evidence="1">
    <location>
        <begin position="23"/>
        <end position="426"/>
    </location>
</feature>
<dbReference type="PANTHER" id="PTHR12147:SF26">
    <property type="entry name" value="PEPTIDASE M28 DOMAIN-CONTAINING PROTEIN"/>
    <property type="match status" value="1"/>
</dbReference>
<dbReference type="RefSeq" id="WP_025298719.1">
    <property type="nucleotide sequence ID" value="NZ_CP007035.1"/>
</dbReference>
<feature type="domain" description="Peptidase M28" evidence="2">
    <location>
        <begin position="206"/>
        <end position="403"/>
    </location>
</feature>
<evidence type="ECO:0000313" key="4">
    <source>
        <dbReference type="Proteomes" id="UP000003586"/>
    </source>
</evidence>
<dbReference type="AlphaFoldDB" id="W0F092"/>
<gene>
    <name evidence="3" type="ORF">NIASO_05225</name>
</gene>
<keyword evidence="1" id="KW-0732">Signal</keyword>
<evidence type="ECO:0000256" key="1">
    <source>
        <dbReference type="SAM" id="SignalP"/>
    </source>
</evidence>
<evidence type="ECO:0000313" key="3">
    <source>
        <dbReference type="EMBL" id="AHF14751.1"/>
    </source>
</evidence>
<dbReference type="STRING" id="929713.NIASO_05225"/>
<reference evidence="3 4" key="1">
    <citation type="submission" date="2013-12" db="EMBL/GenBank/DDBJ databases">
        <authorList>
            <consortium name="DOE Joint Genome Institute"/>
            <person name="Eisen J."/>
            <person name="Huntemann M."/>
            <person name="Han J."/>
            <person name="Chen A."/>
            <person name="Kyrpides N."/>
            <person name="Mavromatis K."/>
            <person name="Markowitz V."/>
            <person name="Palaniappan K."/>
            <person name="Ivanova N."/>
            <person name="Schaumberg A."/>
            <person name="Pati A."/>
            <person name="Liolios K."/>
            <person name="Nordberg H.P."/>
            <person name="Cantor M.N."/>
            <person name="Hua S.X."/>
            <person name="Woyke T."/>
        </authorList>
    </citation>
    <scope>NUCLEOTIDE SEQUENCE [LARGE SCALE GENOMIC DNA]</scope>
    <source>
        <strain evidence="4">DSM 19437</strain>
    </source>
</reference>
<dbReference type="InterPro" id="IPR007484">
    <property type="entry name" value="Peptidase_M28"/>
</dbReference>
<dbReference type="Proteomes" id="UP000003586">
    <property type="component" value="Chromosome"/>
</dbReference>
<dbReference type="Gene3D" id="3.40.630.10">
    <property type="entry name" value="Zn peptidases"/>
    <property type="match status" value="1"/>
</dbReference>
<dbReference type="HOGENOM" id="CLU_019932_0_2_10"/>
<dbReference type="KEGG" id="nso:NIASO_05225"/>
<keyword evidence="4" id="KW-1185">Reference proteome</keyword>
<name>W0F092_9BACT</name>
<dbReference type="PANTHER" id="PTHR12147">
    <property type="entry name" value="METALLOPEPTIDASE M28 FAMILY MEMBER"/>
    <property type="match status" value="1"/>
</dbReference>
<sequence length="426" mass="46579">MHYRLITLASLLLLLNATAAFAQQTGTVFNPATTKDIIQSLAADDMKGRAVFSPEIDKAAHLIAASFEKSGLQPLTGTSFLQPFSVYSAAFKGLTATIDQKEFSRDNIIVITGQPEIAVTETSGYRIEHIKSGDNLFRAASGFVRNNANTIVLVDASFSENFKRLIAFKRNFFKRDYSTLFILGNPEMKTFSIKASHTIKENKLANVAGVLPGKSKKDEYVVFSAHYDHLGIGKPENGDSIYNGANDDASGTTAVLMLADYFGKLKNNERSIIFATFTAEESGGFGSQYFSKQLDPAKIMAMLNIEMIGTDSKWGKNSAYITGFEKSNLGTILQKNLKGTGFSFYPDPYPDQQLFYRSDNATLARLGVPAHTISTSKMDNEPHYHKPSDEVKTLDLDNMTQIIRSIGLSAGSIISGADTPSRVTGE</sequence>
<dbReference type="GO" id="GO:0006508">
    <property type="term" value="P:proteolysis"/>
    <property type="evidence" value="ECO:0007669"/>
    <property type="project" value="InterPro"/>
</dbReference>
<dbReference type="eggNOG" id="COG2234">
    <property type="taxonomic scope" value="Bacteria"/>
</dbReference>
<protein>
    <submittedName>
        <fullName evidence="3">Peptidase M28</fullName>
    </submittedName>
</protein>
<feature type="signal peptide" evidence="1">
    <location>
        <begin position="1"/>
        <end position="22"/>
    </location>
</feature>
<dbReference type="EMBL" id="CP007035">
    <property type="protein sequence ID" value="AHF14751.1"/>
    <property type="molecule type" value="Genomic_DNA"/>
</dbReference>
<dbReference type="GO" id="GO:0008235">
    <property type="term" value="F:metalloexopeptidase activity"/>
    <property type="evidence" value="ECO:0007669"/>
    <property type="project" value="InterPro"/>
</dbReference>
<dbReference type="SUPFAM" id="SSF53187">
    <property type="entry name" value="Zn-dependent exopeptidases"/>
    <property type="match status" value="1"/>
</dbReference>
<organism evidence="3 4">
    <name type="scientific">Niabella soli DSM 19437</name>
    <dbReference type="NCBI Taxonomy" id="929713"/>
    <lineage>
        <taxon>Bacteria</taxon>
        <taxon>Pseudomonadati</taxon>
        <taxon>Bacteroidota</taxon>
        <taxon>Chitinophagia</taxon>
        <taxon>Chitinophagales</taxon>
        <taxon>Chitinophagaceae</taxon>
        <taxon>Niabella</taxon>
    </lineage>
</organism>
<evidence type="ECO:0000259" key="2">
    <source>
        <dbReference type="Pfam" id="PF04389"/>
    </source>
</evidence>
<dbReference type="InterPro" id="IPR045175">
    <property type="entry name" value="M28_fam"/>
</dbReference>